<comment type="caution">
    <text evidence="8">The sequence shown here is derived from an EMBL/GenBank/DDBJ whole genome shotgun (WGS) entry which is preliminary data.</text>
</comment>
<dbReference type="PROSITE" id="PS51257">
    <property type="entry name" value="PROKAR_LIPOPROTEIN"/>
    <property type="match status" value="1"/>
</dbReference>
<sequence>MKRNIAIVLIAAALIAGACHSKKQEGPAGGGRQRNSGPVLADGFLVGVSSVSEKIEVPGSLLPFEETQIRAEVDGRIVKMNIQEGSLVSKGTLLVKLFDEDLQAQLRKLEVQLKIKEKTEERNRELVKINGISQQDYDLAALDVENLKADIESTRIAIAKTEIRAPYAGRIGLRTVSLGAFIAPTDIITTLRQVNQLKLEFSVPEKYAKEIKKGYTVQFTVDGGKQAHKATVLATESSVDQNTRTLKVRAVVNEQHPELVPGVFARVNLQLGKNNQALMVPSQAIIPTARNKQVIVLKRDSVQYTVVETGLRDSAYVQILSGVKAGDTIITSGLMAIRPNSKVKIGKVKTF</sequence>
<dbReference type="InterPro" id="IPR058792">
    <property type="entry name" value="Beta-barrel_RND_2"/>
</dbReference>
<comment type="similarity">
    <text evidence="2">Belongs to the membrane fusion protein (MFP) (TC 8.A.1) family.</text>
</comment>
<evidence type="ECO:0000256" key="2">
    <source>
        <dbReference type="ARBA" id="ARBA00009477"/>
    </source>
</evidence>
<dbReference type="Proteomes" id="UP001319180">
    <property type="component" value="Unassembled WGS sequence"/>
</dbReference>
<dbReference type="Pfam" id="PF25917">
    <property type="entry name" value="BSH_RND"/>
    <property type="match status" value="1"/>
</dbReference>
<evidence type="ECO:0000313" key="8">
    <source>
        <dbReference type="EMBL" id="MBT1685286.1"/>
    </source>
</evidence>
<dbReference type="InterPro" id="IPR006143">
    <property type="entry name" value="RND_pump_MFP"/>
</dbReference>
<dbReference type="AlphaFoldDB" id="A0AAP2D675"/>
<evidence type="ECO:0000259" key="5">
    <source>
        <dbReference type="Pfam" id="PF25917"/>
    </source>
</evidence>
<feature type="domain" description="Multidrug resistance protein MdtA-like C-terminal permuted SH3" evidence="7">
    <location>
        <begin position="276"/>
        <end position="334"/>
    </location>
</feature>
<evidence type="ECO:0000256" key="3">
    <source>
        <dbReference type="ARBA" id="ARBA00022448"/>
    </source>
</evidence>
<feature type="domain" description="Multidrug resistance protein MdtA-like barrel-sandwich hybrid" evidence="5">
    <location>
        <begin position="67"/>
        <end position="183"/>
    </location>
</feature>
<dbReference type="Pfam" id="PF25954">
    <property type="entry name" value="Beta-barrel_RND_2"/>
    <property type="match status" value="1"/>
</dbReference>
<dbReference type="GO" id="GO:1990281">
    <property type="term" value="C:efflux pump complex"/>
    <property type="evidence" value="ECO:0007669"/>
    <property type="project" value="TreeGrafter"/>
</dbReference>
<dbReference type="Gene3D" id="2.40.50.100">
    <property type="match status" value="1"/>
</dbReference>
<dbReference type="InterPro" id="IPR058624">
    <property type="entry name" value="MdtA-like_HH"/>
</dbReference>
<keyword evidence="3" id="KW-0813">Transport</keyword>
<dbReference type="GO" id="GO:0015562">
    <property type="term" value="F:efflux transmembrane transporter activity"/>
    <property type="evidence" value="ECO:0007669"/>
    <property type="project" value="TreeGrafter"/>
</dbReference>
<organism evidence="8 9">
    <name type="scientific">Dawidia soli</name>
    <dbReference type="NCBI Taxonomy" id="2782352"/>
    <lineage>
        <taxon>Bacteria</taxon>
        <taxon>Pseudomonadati</taxon>
        <taxon>Bacteroidota</taxon>
        <taxon>Cytophagia</taxon>
        <taxon>Cytophagales</taxon>
        <taxon>Chryseotaleaceae</taxon>
        <taxon>Dawidia</taxon>
    </lineage>
</organism>
<comment type="subcellular location">
    <subcellularLocation>
        <location evidence="1">Cell envelope</location>
    </subcellularLocation>
</comment>
<evidence type="ECO:0000256" key="1">
    <source>
        <dbReference type="ARBA" id="ARBA00004196"/>
    </source>
</evidence>
<dbReference type="Gene3D" id="1.10.287.470">
    <property type="entry name" value="Helix hairpin bin"/>
    <property type="match status" value="1"/>
</dbReference>
<gene>
    <name evidence="8" type="ORF">KK078_01900</name>
</gene>
<dbReference type="Pfam" id="PF25876">
    <property type="entry name" value="HH_MFP_RND"/>
    <property type="match status" value="1"/>
</dbReference>
<name>A0AAP2D675_9BACT</name>
<accession>A0AAP2D675</accession>
<evidence type="ECO:0000259" key="7">
    <source>
        <dbReference type="Pfam" id="PF25967"/>
    </source>
</evidence>
<dbReference type="EMBL" id="JAHESC010000002">
    <property type="protein sequence ID" value="MBT1685286.1"/>
    <property type="molecule type" value="Genomic_DNA"/>
</dbReference>
<proteinExistence type="inferred from homology"/>
<dbReference type="InterPro" id="IPR058627">
    <property type="entry name" value="MdtA-like_C"/>
</dbReference>
<dbReference type="NCBIfam" id="TIGR01730">
    <property type="entry name" value="RND_mfp"/>
    <property type="match status" value="1"/>
</dbReference>
<feature type="domain" description="Multidrug resistance protein MdtA-like alpha-helical hairpin" evidence="4">
    <location>
        <begin position="101"/>
        <end position="162"/>
    </location>
</feature>
<evidence type="ECO:0000313" key="9">
    <source>
        <dbReference type="Proteomes" id="UP001319180"/>
    </source>
</evidence>
<dbReference type="Gene3D" id="2.40.420.20">
    <property type="match status" value="1"/>
</dbReference>
<feature type="domain" description="CusB-like beta-barrel" evidence="6">
    <location>
        <begin position="199"/>
        <end position="270"/>
    </location>
</feature>
<dbReference type="PANTHER" id="PTHR30469:SF36">
    <property type="entry name" value="BLL3903 PROTEIN"/>
    <property type="match status" value="1"/>
</dbReference>
<evidence type="ECO:0000259" key="4">
    <source>
        <dbReference type="Pfam" id="PF25876"/>
    </source>
</evidence>
<protein>
    <submittedName>
        <fullName evidence="8">Efflux RND transporter periplasmic adaptor subunit</fullName>
    </submittedName>
</protein>
<evidence type="ECO:0000259" key="6">
    <source>
        <dbReference type="Pfam" id="PF25954"/>
    </source>
</evidence>
<dbReference type="Gene3D" id="2.40.30.170">
    <property type="match status" value="1"/>
</dbReference>
<reference evidence="8 9" key="1">
    <citation type="submission" date="2021-05" db="EMBL/GenBank/DDBJ databases">
        <title>A Polyphasic approach of four new species of the genus Ohtaekwangia: Ohtaekwangia histidinii sp. nov., Ohtaekwangia cretensis sp. nov., Ohtaekwangia indiensis sp. nov., Ohtaekwangia reichenbachii sp. nov. from diverse environment.</title>
        <authorList>
            <person name="Octaviana S."/>
        </authorList>
    </citation>
    <scope>NUCLEOTIDE SEQUENCE [LARGE SCALE GENOMIC DNA]</scope>
    <source>
        <strain evidence="8 9">PWU37</strain>
    </source>
</reference>
<dbReference type="SUPFAM" id="SSF111369">
    <property type="entry name" value="HlyD-like secretion proteins"/>
    <property type="match status" value="1"/>
</dbReference>
<dbReference type="PANTHER" id="PTHR30469">
    <property type="entry name" value="MULTIDRUG RESISTANCE PROTEIN MDTA"/>
    <property type="match status" value="1"/>
</dbReference>
<keyword evidence="9" id="KW-1185">Reference proteome</keyword>
<dbReference type="Pfam" id="PF25967">
    <property type="entry name" value="RND-MFP_C"/>
    <property type="match status" value="1"/>
</dbReference>
<dbReference type="InterPro" id="IPR058625">
    <property type="entry name" value="MdtA-like_BSH"/>
</dbReference>
<dbReference type="RefSeq" id="WP_254088537.1">
    <property type="nucleotide sequence ID" value="NZ_JAHESC010000002.1"/>
</dbReference>